<organism evidence="2">
    <name type="scientific">Dunaliella tertiolecta</name>
    <name type="common">Green alga</name>
    <dbReference type="NCBI Taxonomy" id="3047"/>
    <lineage>
        <taxon>Eukaryota</taxon>
        <taxon>Viridiplantae</taxon>
        <taxon>Chlorophyta</taxon>
        <taxon>core chlorophytes</taxon>
        <taxon>Chlorophyceae</taxon>
        <taxon>CS clade</taxon>
        <taxon>Chlamydomonadales</taxon>
        <taxon>Dunaliellaceae</taxon>
        <taxon>Dunaliella</taxon>
    </lineage>
</organism>
<reference evidence="2" key="1">
    <citation type="submission" date="2021-01" db="EMBL/GenBank/DDBJ databases">
        <authorList>
            <person name="Corre E."/>
            <person name="Pelletier E."/>
            <person name="Niang G."/>
            <person name="Scheremetjew M."/>
            <person name="Finn R."/>
            <person name="Kale V."/>
            <person name="Holt S."/>
            <person name="Cochrane G."/>
            <person name="Meng A."/>
            <person name="Brown T."/>
            <person name="Cohen L."/>
        </authorList>
    </citation>
    <scope>NUCLEOTIDE SEQUENCE</scope>
    <source>
        <strain evidence="2">CCMP1320</strain>
    </source>
</reference>
<evidence type="ECO:0000256" key="1">
    <source>
        <dbReference type="SAM" id="MobiDB-lite"/>
    </source>
</evidence>
<dbReference type="EMBL" id="HBIP01034012">
    <property type="protein sequence ID" value="CAE0505673.1"/>
    <property type="molecule type" value="Transcribed_RNA"/>
</dbReference>
<proteinExistence type="predicted"/>
<protein>
    <submittedName>
        <fullName evidence="2">Uncharacterized protein</fullName>
    </submittedName>
</protein>
<name>A0A7S3R8Z1_DUNTE</name>
<dbReference type="AlphaFoldDB" id="A0A7S3R8Z1"/>
<gene>
    <name evidence="2" type="ORF">DTER00134_LOCUS20746</name>
</gene>
<feature type="region of interest" description="Disordered" evidence="1">
    <location>
        <begin position="130"/>
        <end position="165"/>
    </location>
</feature>
<feature type="region of interest" description="Disordered" evidence="1">
    <location>
        <begin position="1"/>
        <end position="115"/>
    </location>
</feature>
<sequence length="165" mass="17729">MTEGEIFENRARDSMIGVPDTEWLQPLARQEPYQNLGPRPSSRPNTKQHQPLPSPLAASGPSDVETHFNPLPRTKSGASIHAVPPPHGHAGYAPFGHAVHDPRSASPDSGDQDAKIYGETIQRDLQHGGIARAQSPGGTSKLIEPEGVEQQEPGEGHQGFVPQGY</sequence>
<accession>A0A7S3R8Z1</accession>
<evidence type="ECO:0000313" key="2">
    <source>
        <dbReference type="EMBL" id="CAE0505673.1"/>
    </source>
</evidence>